<dbReference type="EMBL" id="BPLR01006270">
    <property type="protein sequence ID" value="GIY08586.1"/>
    <property type="molecule type" value="Genomic_DNA"/>
</dbReference>
<proteinExistence type="predicted"/>
<name>A0AAV4QJQ8_CAEEX</name>
<gene>
    <name evidence="1" type="ORF">CEXT_441991</name>
</gene>
<sequence>MVAGCLMNSRILVAWTRDKPNREIRPPLTYSLCHLRKWMRRQRMRNEEPRASTSSAFSTNKPRTSLLTAASCSLESCA</sequence>
<comment type="caution">
    <text evidence="1">The sequence shown here is derived from an EMBL/GenBank/DDBJ whole genome shotgun (WGS) entry which is preliminary data.</text>
</comment>
<dbReference type="Proteomes" id="UP001054945">
    <property type="component" value="Unassembled WGS sequence"/>
</dbReference>
<evidence type="ECO:0000313" key="1">
    <source>
        <dbReference type="EMBL" id="GIY08586.1"/>
    </source>
</evidence>
<reference evidence="1 2" key="1">
    <citation type="submission" date="2021-06" db="EMBL/GenBank/DDBJ databases">
        <title>Caerostris extrusa draft genome.</title>
        <authorList>
            <person name="Kono N."/>
            <person name="Arakawa K."/>
        </authorList>
    </citation>
    <scope>NUCLEOTIDE SEQUENCE [LARGE SCALE GENOMIC DNA]</scope>
</reference>
<dbReference type="AlphaFoldDB" id="A0AAV4QJQ8"/>
<protein>
    <submittedName>
        <fullName evidence="1">Uncharacterized protein</fullName>
    </submittedName>
</protein>
<accession>A0AAV4QJQ8</accession>
<organism evidence="1 2">
    <name type="scientific">Caerostris extrusa</name>
    <name type="common">Bark spider</name>
    <name type="synonym">Caerostris bankana</name>
    <dbReference type="NCBI Taxonomy" id="172846"/>
    <lineage>
        <taxon>Eukaryota</taxon>
        <taxon>Metazoa</taxon>
        <taxon>Ecdysozoa</taxon>
        <taxon>Arthropoda</taxon>
        <taxon>Chelicerata</taxon>
        <taxon>Arachnida</taxon>
        <taxon>Araneae</taxon>
        <taxon>Araneomorphae</taxon>
        <taxon>Entelegynae</taxon>
        <taxon>Araneoidea</taxon>
        <taxon>Araneidae</taxon>
        <taxon>Caerostris</taxon>
    </lineage>
</organism>
<evidence type="ECO:0000313" key="2">
    <source>
        <dbReference type="Proteomes" id="UP001054945"/>
    </source>
</evidence>
<keyword evidence="2" id="KW-1185">Reference proteome</keyword>